<keyword evidence="2" id="KW-1185">Reference proteome</keyword>
<dbReference type="AlphaFoldDB" id="A0A517XST3"/>
<dbReference type="Proteomes" id="UP000319576">
    <property type="component" value="Chromosome"/>
</dbReference>
<organism evidence="1 2">
    <name type="scientific">Urbifossiella limnaea</name>
    <dbReference type="NCBI Taxonomy" id="2528023"/>
    <lineage>
        <taxon>Bacteria</taxon>
        <taxon>Pseudomonadati</taxon>
        <taxon>Planctomycetota</taxon>
        <taxon>Planctomycetia</taxon>
        <taxon>Gemmatales</taxon>
        <taxon>Gemmataceae</taxon>
        <taxon>Urbifossiella</taxon>
    </lineage>
</organism>
<reference evidence="1 2" key="1">
    <citation type="submission" date="2019-02" db="EMBL/GenBank/DDBJ databases">
        <title>Deep-cultivation of Planctomycetes and their phenomic and genomic characterization uncovers novel biology.</title>
        <authorList>
            <person name="Wiegand S."/>
            <person name="Jogler M."/>
            <person name="Boedeker C."/>
            <person name="Pinto D."/>
            <person name="Vollmers J."/>
            <person name="Rivas-Marin E."/>
            <person name="Kohn T."/>
            <person name="Peeters S.H."/>
            <person name="Heuer A."/>
            <person name="Rast P."/>
            <person name="Oberbeckmann S."/>
            <person name="Bunk B."/>
            <person name="Jeske O."/>
            <person name="Meyerdierks A."/>
            <person name="Storesund J.E."/>
            <person name="Kallscheuer N."/>
            <person name="Luecker S."/>
            <person name="Lage O.M."/>
            <person name="Pohl T."/>
            <person name="Merkel B.J."/>
            <person name="Hornburger P."/>
            <person name="Mueller R.-W."/>
            <person name="Bruemmer F."/>
            <person name="Labrenz M."/>
            <person name="Spormann A.M."/>
            <person name="Op den Camp H."/>
            <person name="Overmann J."/>
            <person name="Amann R."/>
            <person name="Jetten M.S.M."/>
            <person name="Mascher T."/>
            <person name="Medema M.H."/>
            <person name="Devos D.P."/>
            <person name="Kaster A.-K."/>
            <person name="Ovreas L."/>
            <person name="Rohde M."/>
            <person name="Galperin M.Y."/>
            <person name="Jogler C."/>
        </authorList>
    </citation>
    <scope>NUCLEOTIDE SEQUENCE [LARGE SCALE GENOMIC DNA]</scope>
    <source>
        <strain evidence="1 2">ETA_A1</strain>
    </source>
</reference>
<name>A0A517XST3_9BACT</name>
<evidence type="ECO:0000313" key="1">
    <source>
        <dbReference type="EMBL" id="QDU20580.1"/>
    </source>
</evidence>
<proteinExistence type="predicted"/>
<dbReference type="EMBL" id="CP036273">
    <property type="protein sequence ID" value="QDU20580.1"/>
    <property type="molecule type" value="Genomic_DNA"/>
</dbReference>
<dbReference type="OrthoDB" id="9946446at2"/>
<sequence>MSDPFMSALLGAREVKASARVKHGNETRTIVMRDTVPTDLSDGAFMDAARSGGVNLSVRVNTSDDRARTITGKDVRGAAAASATGAVLGYVAGEVPDAVKRRGRATPSVNGTPAEAQS</sequence>
<accession>A0A517XST3</accession>
<evidence type="ECO:0000313" key="2">
    <source>
        <dbReference type="Proteomes" id="UP000319576"/>
    </source>
</evidence>
<protein>
    <submittedName>
        <fullName evidence="1">Uncharacterized protein</fullName>
    </submittedName>
</protein>
<dbReference type="KEGG" id="uli:ETAA1_25350"/>
<dbReference type="RefSeq" id="WP_145238385.1">
    <property type="nucleotide sequence ID" value="NZ_CP036273.1"/>
</dbReference>
<gene>
    <name evidence="1" type="ORF">ETAA1_25350</name>
</gene>